<dbReference type="InterPro" id="IPR011050">
    <property type="entry name" value="Pectin_lyase_fold/virulence"/>
</dbReference>
<evidence type="ECO:0000313" key="2">
    <source>
        <dbReference type="EMBL" id="MDA3616161.1"/>
    </source>
</evidence>
<dbReference type="Pfam" id="PF17517">
    <property type="entry name" value="IgGFc_binding"/>
    <property type="match status" value="1"/>
</dbReference>
<dbReference type="InterPro" id="IPR035234">
    <property type="entry name" value="IgGFc-bd_N"/>
</dbReference>
<dbReference type="InterPro" id="IPR006626">
    <property type="entry name" value="PbH1"/>
</dbReference>
<feature type="non-terminal residue" evidence="2">
    <location>
        <position position="2218"/>
    </location>
</feature>
<dbReference type="InterPro" id="IPR013783">
    <property type="entry name" value="Ig-like_fold"/>
</dbReference>
<accession>A0ABT4UMT3</accession>
<dbReference type="SUPFAM" id="SSF51126">
    <property type="entry name" value="Pectin lyase-like"/>
    <property type="match status" value="1"/>
</dbReference>
<dbReference type="Proteomes" id="UP001210231">
    <property type="component" value="Unassembled WGS sequence"/>
</dbReference>
<organism evidence="2 3">
    <name type="scientific">Polluticaenibacter yanchengensis</name>
    <dbReference type="NCBI Taxonomy" id="3014562"/>
    <lineage>
        <taxon>Bacteria</taxon>
        <taxon>Pseudomonadati</taxon>
        <taxon>Bacteroidota</taxon>
        <taxon>Chitinophagia</taxon>
        <taxon>Chitinophagales</taxon>
        <taxon>Chitinophagaceae</taxon>
        <taxon>Polluticaenibacter</taxon>
    </lineage>
</organism>
<dbReference type="Gene3D" id="2.60.40.2700">
    <property type="match status" value="1"/>
</dbReference>
<evidence type="ECO:0000313" key="3">
    <source>
        <dbReference type="Proteomes" id="UP001210231"/>
    </source>
</evidence>
<keyword evidence="3" id="KW-1185">Reference proteome</keyword>
<dbReference type="RefSeq" id="WP_407032491.1">
    <property type="nucleotide sequence ID" value="NZ_JAQGEF010000024.1"/>
</dbReference>
<proteinExistence type="predicted"/>
<sequence length="2218" mass="239242">MRRNLFSGFSRYLFLQLLFWVGFFGKAYSQTDITLGTGTTSNTQYAFPTPFPDVSESSRAQYLFRAAELRTAGMNTGTISAIKFNIRAATMAGSVTEGFVVKVGPTQATVLNNTTWAAYSGSIVESSPTDVTHTAGWISFTLNAPLVWNGTDNLIVEVCSGKDGAPFNYANASVYNSNPGFVSSNYNVGNGNGCNMAISGGAAQNNRPNTRFTWKALPECTGTPITGTIVSSVASTCGANAFTLSLNGATLASSLTYQWQSSANNSTWTNINGATNSTYVGTQLASSYYRVIITCTATGASATSAGFQLNATPLISGNLTIDNTLANNTATAFKSFNDAYNNALKCGINGPVVVNVVNTGTDYNEQLIMDAIPGASATNTIVFKGNAAKIKFASSSNTDRGTIILNGTDHVTFDNLKIEASGTSYGYGVHLKNNADSNKIINSTIEALSSATSTSFGGIILTDGSSATFASAKSGTGNLIENNTISGGGVSITVFGTATDPVWYNTIRNNKIINFYQYGIYVSGTAFTKVEGNEFHRLSRMTSPTSVSVIYMTGANLAGLYNRNKIHSIFEAQAETTNAFYAFYTSNSDADLGYENIVSNNLIYNIKSNGQLYAFYNLGSDFIYYYYNTVSFDDLTSVATAPTYGFYNTSLTTVVKFKNNLLSISRNGSGIKYGYYLAETRNNIFDFNNNTFFTNNHPTINVGWAKDKLFKKLADWQTGTNVDLNSNEINPGFKNAGAFDFTPTSAAFADKGIPVPGVTADLNGTTRSATTPDIGAIEYSLPSCNTTFLAGESFSSVGITTCVDRSIVLNLKGNDVGLGLTYQWQSAASTTGTWSNISDPLQAPPHRFTAGNNTLYYRAAVSCNGGTPIYSVPVRIEIGGFFPAGTYTIDKTKPSDPTGTRNFNSFNDAVAALSCGIAGPIIFNVAPNSYNEQIKIGYIQNTSAVNTVTFQSANGVATGTELWFNAEAAANNYTVRMDSTNYFSFKNMTVASVNPTYSRTFDLLNNASYNTFDGLVVRAQNPDITAYGTYGADQTMHTGIHAANNYTGVNLVIKNSKFIKGAKGVYISGPSATEFASKHVIENNTFDSTLHQPIIVQNATYVTIAKNTINLKTDYFKASFGQGVYAIYLSNCDTALNVNNNNIFVTDNDGYSYGIYNTGSNSTTDKVSKIWNNRIVNRGDLTSLTVGIHNQSGDFIDVYNNEISVESSIDGTVNYTYAAGIYSNNIRWGNYYNNTVLNTSPAKGIYNAGLYLDHQYVSTGGFTKFLNNVFVNSKGGPAMFVNYTPEHVFMDYNLYYTPGTVTIKKGPTGGSFNKDYNTMNEYRNDWGVEMNSIFAEPVFTAIDDLRPVLNNNKNWALQGRGIQITGNTADKLGNVRSETLTAGVPDLGAFEFHPTVVPPVLTATPATPVAGQRQAFSFGTDTVTVINWAAGYDVPTKIELQRYSGVLPPGLAAGAQSLYYYIDAKVEGSGNYKYSVTNQFYDSWLNTLPIKSYIKLGTTNTSNVWEAKANSVIDSLNNLIKDTALTAITKFTGLTDGKTPELPVFVTGKDSSVFGTRFWAPYSIHRDMLSSNGQNLNFAITAKEATKVTVSINSTGWTRTYNVPAGGTTVSDFLPRTGNNDARLVFEGLSKRGILIEAEKPVSVKLQMQVGTVATPMYLKSAVLLPTGTYAKEYITLATRQFSGYPEPQVGTSFVNVIADNDNTVVEITPSGDTRGGRKGGQPFTVTLNRGEVYQIQGAYIRMVYRPNSSSYDNAYESFDLSGTKVISKPNSSGNCYPVAVFAGSSGTGIRCVENANGADQFMMQQSYPLQAWGTHYLTTPNVTANVTAAATDINTSERLFNQFRVLVKDPATVVKRNGVVLTGLKQNAFYEFTTRDAEFIEADKPVMVAQLTTYFNDCGNDEYTNPGSSEGFMYLSPINLGLKEVLVYRGNGGINWVNIVIPTVSLPSLTIDGSSTFNITYEHPKYPGYTVVMKRWAAGVGVSTIKADTTFVGLLNIPANVYGYSYNLGYQVPRVAFSNDTYKNVNNIATPTNEYTCVGTQFKPTVYLTAQAATLTWQLSKVAGATPTNDITVNNPVPVRTEVIGFTTYYVYTLDQAISFAAVGTYKIPVSATYFTSAQSCATSVDGEVDVVVVPAPTVDYTVNYTGCINATAQFTGTASTNNGVAVDRWNWNFGDNTTSTVQNPTKQWSTAGTKNVSLNIIAVDGCSAGVTKPIEV</sequence>
<dbReference type="Pfam" id="PF18911">
    <property type="entry name" value="PKD_4"/>
    <property type="match status" value="1"/>
</dbReference>
<comment type="caution">
    <text evidence="2">The sequence shown here is derived from an EMBL/GenBank/DDBJ whole genome shotgun (WGS) entry which is preliminary data.</text>
</comment>
<dbReference type="CDD" id="cd00146">
    <property type="entry name" value="PKD"/>
    <property type="match status" value="1"/>
</dbReference>
<feature type="domain" description="PKD" evidence="1">
    <location>
        <begin position="2137"/>
        <end position="2218"/>
    </location>
</feature>
<protein>
    <submittedName>
        <fullName evidence="2">PKD domain-containing protein</fullName>
    </submittedName>
</protein>
<name>A0ABT4UMT3_9BACT</name>
<dbReference type="Gene3D" id="2.160.20.10">
    <property type="entry name" value="Single-stranded right-handed beta-helix, Pectin lyase-like"/>
    <property type="match status" value="2"/>
</dbReference>
<dbReference type="InterPro" id="IPR000601">
    <property type="entry name" value="PKD_dom"/>
</dbReference>
<reference evidence="2 3" key="1">
    <citation type="submission" date="2022-12" db="EMBL/GenBank/DDBJ databases">
        <title>Chitinophagaceae gen. sp. nov., a new member of the family Chitinophagaceae, isolated from soil in a chemical factory.</title>
        <authorList>
            <person name="Ke Z."/>
        </authorList>
    </citation>
    <scope>NUCLEOTIDE SEQUENCE [LARGE SCALE GENOMIC DNA]</scope>
    <source>
        <strain evidence="2 3">LY-5</strain>
    </source>
</reference>
<dbReference type="InterPro" id="IPR012334">
    <property type="entry name" value="Pectin_lyas_fold"/>
</dbReference>
<dbReference type="EMBL" id="JAQGEF010000024">
    <property type="protein sequence ID" value="MDA3616161.1"/>
    <property type="molecule type" value="Genomic_DNA"/>
</dbReference>
<dbReference type="InterPro" id="IPR039448">
    <property type="entry name" value="Beta_helix"/>
</dbReference>
<dbReference type="Pfam" id="PF13229">
    <property type="entry name" value="Beta_helix"/>
    <property type="match status" value="1"/>
</dbReference>
<evidence type="ECO:0000259" key="1">
    <source>
        <dbReference type="PROSITE" id="PS50093"/>
    </source>
</evidence>
<dbReference type="PROSITE" id="PS50093">
    <property type="entry name" value="PKD"/>
    <property type="match status" value="1"/>
</dbReference>
<dbReference type="Gene3D" id="2.60.40.10">
    <property type="entry name" value="Immunoglobulins"/>
    <property type="match status" value="1"/>
</dbReference>
<dbReference type="InterPro" id="IPR035986">
    <property type="entry name" value="PKD_dom_sf"/>
</dbReference>
<dbReference type="SUPFAM" id="SSF49299">
    <property type="entry name" value="PKD domain"/>
    <property type="match status" value="1"/>
</dbReference>
<gene>
    <name evidence="2" type="ORF">O3P16_15195</name>
</gene>
<dbReference type="SMART" id="SM00710">
    <property type="entry name" value="PbH1"/>
    <property type="match status" value="9"/>
</dbReference>